<name>A0A834WTN3_9FABA</name>
<sequence length="373" mass="41744">MVKIGVELVNIGGKQAKNRQENEEVWATSWRRVNSRASSSHAGGAWPYTPAACEAGELSPFWPVLRELPGSDEWTLHLLFCGSPLAMITGISLVISKEFRVFPFSIFPTGAFSDSFWKSWDGREVSMERVSVIPGVLTEGSDSSRLIVSSFSSLVDKREGASWMISKSSVVVSESMSVVPSSELCILSRSDPHHPDSDSPRFLAPVLTSFLVPVFHDCLQAAEIIIRKRILIIHFKILIHHDLWFLSLRPLWFLSFLIVFKLSRSSSEDGRWESASILVDVHSCLVASSLSPIDLEFYWDSHHPFQDSDSPHFVVPFLTSTVVPVFPYCLQGKRESASILVEIRSCLLPGSLSPIDLEFYRDPHHPFQVSDSP</sequence>
<protein>
    <submittedName>
        <fullName evidence="1">Uncharacterized protein</fullName>
    </submittedName>
</protein>
<gene>
    <name evidence="1" type="ORF">G2W53_014527</name>
</gene>
<dbReference type="AlphaFoldDB" id="A0A834WTN3"/>
<keyword evidence="2" id="KW-1185">Reference proteome</keyword>
<comment type="caution">
    <text evidence="1">The sequence shown here is derived from an EMBL/GenBank/DDBJ whole genome shotgun (WGS) entry which is preliminary data.</text>
</comment>
<evidence type="ECO:0000313" key="2">
    <source>
        <dbReference type="Proteomes" id="UP000634136"/>
    </source>
</evidence>
<dbReference type="Proteomes" id="UP000634136">
    <property type="component" value="Unassembled WGS sequence"/>
</dbReference>
<proteinExistence type="predicted"/>
<reference evidence="1" key="1">
    <citation type="submission" date="2020-09" db="EMBL/GenBank/DDBJ databases">
        <title>Genome-Enabled Discovery of Anthraquinone Biosynthesis in Senna tora.</title>
        <authorList>
            <person name="Kang S.-H."/>
            <person name="Pandey R.P."/>
            <person name="Lee C.-M."/>
            <person name="Sim J.-S."/>
            <person name="Jeong J.-T."/>
            <person name="Choi B.-S."/>
            <person name="Jung M."/>
            <person name="Ginzburg D."/>
            <person name="Zhao K."/>
            <person name="Won S.Y."/>
            <person name="Oh T.-J."/>
            <person name="Yu Y."/>
            <person name="Kim N.-H."/>
            <person name="Lee O.R."/>
            <person name="Lee T.-H."/>
            <person name="Bashyal P."/>
            <person name="Kim T.-S."/>
            <person name="Lee W.-H."/>
            <person name="Kawkins C."/>
            <person name="Kim C.-K."/>
            <person name="Kim J.S."/>
            <person name="Ahn B.O."/>
            <person name="Rhee S.Y."/>
            <person name="Sohng J.K."/>
        </authorList>
    </citation>
    <scope>NUCLEOTIDE SEQUENCE</scope>
    <source>
        <tissue evidence="1">Leaf</tissue>
    </source>
</reference>
<accession>A0A834WTN3</accession>
<dbReference type="EMBL" id="JAAIUW010000005">
    <property type="protein sequence ID" value="KAF7832194.1"/>
    <property type="molecule type" value="Genomic_DNA"/>
</dbReference>
<organism evidence="1 2">
    <name type="scientific">Senna tora</name>
    <dbReference type="NCBI Taxonomy" id="362788"/>
    <lineage>
        <taxon>Eukaryota</taxon>
        <taxon>Viridiplantae</taxon>
        <taxon>Streptophyta</taxon>
        <taxon>Embryophyta</taxon>
        <taxon>Tracheophyta</taxon>
        <taxon>Spermatophyta</taxon>
        <taxon>Magnoliopsida</taxon>
        <taxon>eudicotyledons</taxon>
        <taxon>Gunneridae</taxon>
        <taxon>Pentapetalae</taxon>
        <taxon>rosids</taxon>
        <taxon>fabids</taxon>
        <taxon>Fabales</taxon>
        <taxon>Fabaceae</taxon>
        <taxon>Caesalpinioideae</taxon>
        <taxon>Cassia clade</taxon>
        <taxon>Senna</taxon>
    </lineage>
</organism>
<evidence type="ECO:0000313" key="1">
    <source>
        <dbReference type="EMBL" id="KAF7832194.1"/>
    </source>
</evidence>